<evidence type="ECO:0000313" key="1">
    <source>
        <dbReference type="EMBL" id="GHG01193.1"/>
    </source>
</evidence>
<dbReference type="EMBL" id="BNAL01000011">
    <property type="protein sequence ID" value="GHG01193.1"/>
    <property type="molecule type" value="Genomic_DNA"/>
</dbReference>
<protein>
    <submittedName>
        <fullName evidence="1">Uncharacterized protein</fullName>
    </submittedName>
</protein>
<comment type="caution">
    <text evidence="1">The sequence shown here is derived from an EMBL/GenBank/DDBJ whole genome shotgun (WGS) entry which is preliminary data.</text>
</comment>
<reference evidence="2" key="1">
    <citation type="journal article" date="2019" name="Int. J. Syst. Evol. Microbiol.">
        <title>The Global Catalogue of Microorganisms (GCM) 10K type strain sequencing project: providing services to taxonomists for standard genome sequencing and annotation.</title>
        <authorList>
            <consortium name="The Broad Institute Genomics Platform"/>
            <consortium name="The Broad Institute Genome Sequencing Center for Infectious Disease"/>
            <person name="Wu L."/>
            <person name="Ma J."/>
        </authorList>
    </citation>
    <scope>NUCLEOTIDE SEQUENCE [LARGE SCALE GENOMIC DNA]</scope>
    <source>
        <strain evidence="2">CGMCC 1.18439</strain>
    </source>
</reference>
<evidence type="ECO:0000313" key="2">
    <source>
        <dbReference type="Proteomes" id="UP000632154"/>
    </source>
</evidence>
<dbReference type="Proteomes" id="UP000632154">
    <property type="component" value="Unassembled WGS sequence"/>
</dbReference>
<sequence>MALCLLTLRRATLKGLVYLEACDGILYAGDSFANVPDLLVTTELHPLFPMPTLASWNAGAARSNAALRIELNGLQWLALGHGKSPFPRPRPLCRRLWPAQSSKHPQPGHWLWRSASAA</sequence>
<proteinExistence type="predicted"/>
<gene>
    <name evidence="1" type="ORF">GCM10017783_11770</name>
</gene>
<organism evidence="1 2">
    <name type="scientific">Deinococcus piscis</name>
    <dbReference type="NCBI Taxonomy" id="394230"/>
    <lineage>
        <taxon>Bacteria</taxon>
        <taxon>Thermotogati</taxon>
        <taxon>Deinococcota</taxon>
        <taxon>Deinococci</taxon>
        <taxon>Deinococcales</taxon>
        <taxon>Deinococcaceae</taxon>
        <taxon>Deinococcus</taxon>
    </lineage>
</organism>
<name>A0ABQ3K7F0_9DEIO</name>
<accession>A0ABQ3K7F0</accession>
<keyword evidence="2" id="KW-1185">Reference proteome</keyword>